<sequence length="340" mass="39292">MKKIIVSTLITSILTSCSPKVPAVFVDKEAEVYRKLESVPDSVSVGEITILNLFKNQILAHRNVPYDSVRIVEKVYQPHQALWDDCYGAIFGDENASKFNTPAGMIQWNKTLYRDNKAFMDHRVSEILKMDMDKTLRDNLVKFEQLVPYRPKARISILFTPITGIGFGGCNARQFAFELNNKTLDVQYAVEKGLPHELNHLVYEKFRGNDTDGDSALSQTIDEGFACYFTYVFFDKKITEYEAVENMTKANWDWFLKHEKEIFTKVKLYFSDTSGNNPLLRNDTLKLFPDAPKTLNYWLGFRIVSKYVEKHGANSWRDIYSLKATEVLERSGYESYIQKL</sequence>
<keyword evidence="2" id="KW-1185">Reference proteome</keyword>
<dbReference type="RefSeq" id="WP_136403230.1">
    <property type="nucleotide sequence ID" value="NZ_SSNZ01000004.1"/>
</dbReference>
<protein>
    <submittedName>
        <fullName evidence="1">Uncharacterized protein</fullName>
    </submittedName>
</protein>
<gene>
    <name evidence="1" type="ORF">E6C50_10725</name>
</gene>
<evidence type="ECO:0000313" key="2">
    <source>
        <dbReference type="Proteomes" id="UP000307507"/>
    </source>
</evidence>
<comment type="caution">
    <text evidence="1">The sequence shown here is derived from an EMBL/GenBank/DDBJ whole genome shotgun (WGS) entry which is preliminary data.</text>
</comment>
<dbReference type="Proteomes" id="UP000307507">
    <property type="component" value="Unassembled WGS sequence"/>
</dbReference>
<dbReference type="AlphaFoldDB" id="A0A4S3ZVL0"/>
<reference evidence="1 2" key="1">
    <citation type="submission" date="2019-04" db="EMBL/GenBank/DDBJ databases">
        <title>Flavobacterium sp. nov. isolated from construction timber.</title>
        <authorList>
            <person name="Lin S.-Y."/>
            <person name="Chang C.-T."/>
            <person name="Young C.-C."/>
        </authorList>
    </citation>
    <scope>NUCLEOTIDE SEQUENCE [LARGE SCALE GENOMIC DNA]</scope>
    <source>
        <strain evidence="1 2">CC-CTC003</strain>
    </source>
</reference>
<accession>A0A4S3ZVL0</accession>
<dbReference type="PROSITE" id="PS51257">
    <property type="entry name" value="PROKAR_LIPOPROTEIN"/>
    <property type="match status" value="1"/>
</dbReference>
<dbReference type="InterPro" id="IPR019853">
    <property type="entry name" value="GldB-like"/>
</dbReference>
<evidence type="ECO:0000313" key="1">
    <source>
        <dbReference type="EMBL" id="THF49821.1"/>
    </source>
</evidence>
<dbReference type="Pfam" id="PF25594">
    <property type="entry name" value="GldB_lipo"/>
    <property type="match status" value="1"/>
</dbReference>
<name>A0A4S3ZVL0_9FLAO</name>
<dbReference type="EMBL" id="SSNZ01000004">
    <property type="protein sequence ID" value="THF49821.1"/>
    <property type="molecule type" value="Genomic_DNA"/>
</dbReference>
<proteinExistence type="predicted"/>
<dbReference type="OrthoDB" id="6402335at2"/>
<organism evidence="1 2">
    <name type="scientific">Flavobacterium supellecticarium</name>
    <dbReference type="NCBI Taxonomy" id="2565924"/>
    <lineage>
        <taxon>Bacteria</taxon>
        <taxon>Pseudomonadati</taxon>
        <taxon>Bacteroidota</taxon>
        <taxon>Flavobacteriia</taxon>
        <taxon>Flavobacteriales</taxon>
        <taxon>Flavobacteriaceae</taxon>
        <taxon>Flavobacterium</taxon>
    </lineage>
</organism>